<dbReference type="PANTHER" id="PTHR46796">
    <property type="entry name" value="HTH-TYPE TRANSCRIPTIONAL ACTIVATOR RHAS-RELATED"/>
    <property type="match status" value="1"/>
</dbReference>
<dbReference type="PRINTS" id="PR00032">
    <property type="entry name" value="HTHARAC"/>
</dbReference>
<dbReference type="Gene3D" id="1.10.10.60">
    <property type="entry name" value="Homeodomain-like"/>
    <property type="match status" value="2"/>
</dbReference>
<evidence type="ECO:0000256" key="2">
    <source>
        <dbReference type="ARBA" id="ARBA00023125"/>
    </source>
</evidence>
<evidence type="ECO:0000313" key="5">
    <source>
        <dbReference type="EMBL" id="GAD50303.1"/>
    </source>
</evidence>
<name>U3A6F2_9SPHN</name>
<dbReference type="eggNOG" id="COG2207">
    <property type="taxonomic scope" value="Bacteria"/>
</dbReference>
<keyword evidence="6" id="KW-1185">Reference proteome</keyword>
<dbReference type="InterPro" id="IPR018060">
    <property type="entry name" value="HTH_AraC"/>
</dbReference>
<proteinExistence type="predicted"/>
<keyword evidence="3" id="KW-0804">Transcription</keyword>
<dbReference type="PROSITE" id="PS01124">
    <property type="entry name" value="HTH_ARAC_FAMILY_2"/>
    <property type="match status" value="1"/>
</dbReference>
<dbReference type="PANTHER" id="PTHR46796:SF6">
    <property type="entry name" value="ARAC SUBFAMILY"/>
    <property type="match status" value="1"/>
</dbReference>
<dbReference type="InterPro" id="IPR020449">
    <property type="entry name" value="Tscrpt_reg_AraC-type_HTH"/>
</dbReference>
<dbReference type="OrthoDB" id="110167at2"/>
<keyword evidence="2" id="KW-0238">DNA-binding</keyword>
<dbReference type="InterPro" id="IPR018062">
    <property type="entry name" value="HTH_AraC-typ_CS"/>
</dbReference>
<dbReference type="GO" id="GO:0003700">
    <property type="term" value="F:DNA-binding transcription factor activity"/>
    <property type="evidence" value="ECO:0007669"/>
    <property type="project" value="InterPro"/>
</dbReference>
<dbReference type="GO" id="GO:0043565">
    <property type="term" value="F:sequence-specific DNA binding"/>
    <property type="evidence" value="ECO:0007669"/>
    <property type="project" value="InterPro"/>
</dbReference>
<dbReference type="Proteomes" id="UP000016568">
    <property type="component" value="Unassembled WGS sequence"/>
</dbReference>
<evidence type="ECO:0000256" key="1">
    <source>
        <dbReference type="ARBA" id="ARBA00023015"/>
    </source>
</evidence>
<dbReference type="InterPro" id="IPR050204">
    <property type="entry name" value="AraC_XylS_family_regulators"/>
</dbReference>
<feature type="domain" description="HTH araC/xylS-type" evidence="4">
    <location>
        <begin position="187"/>
        <end position="285"/>
    </location>
</feature>
<dbReference type="InterPro" id="IPR009057">
    <property type="entry name" value="Homeodomain-like_sf"/>
</dbReference>
<keyword evidence="1" id="KW-0805">Transcription regulation</keyword>
<comment type="caution">
    <text evidence="5">The sequence shown here is derived from an EMBL/GenBank/DDBJ whole genome shotgun (WGS) entry which is preliminary data.</text>
</comment>
<sequence length="306" mass="33535">MGNAPMKQVVRAELTVPGMIVQLRSFNFANGLETVVCEEQHLLSLKLSPSPPASEGRFSSSGYVGRYGGIGDLLWVPGQVPLDSRVPSGGSLNTVYCSLDRGLFSDLTGRDEVWNERELSSCLDVRSSLIKEALRRLATEAINPGFATSTLADALRITITMELVRYLAVAPGHAGTSAGQLSPQQMRRIDEFVDDMRGGAPTIAQIASLCGLSTRHFTRLFRQTTGQTVLEFVNVRRLERAKAFLADTQLPLKEIAYRLGFSDASSFSRAFRAMMGETPLGYRMREGRTHAKPHFQGGARLGTTRH</sequence>
<protein>
    <recommendedName>
        <fullName evidence="4">HTH araC/xylS-type domain-containing protein</fullName>
    </recommendedName>
</protein>
<gene>
    <name evidence="5" type="ORF">NT2_08_00900</name>
</gene>
<dbReference type="PROSITE" id="PS00041">
    <property type="entry name" value="HTH_ARAC_FAMILY_1"/>
    <property type="match status" value="1"/>
</dbReference>
<evidence type="ECO:0000259" key="4">
    <source>
        <dbReference type="PROSITE" id="PS01124"/>
    </source>
</evidence>
<dbReference type="KEGG" id="ntd:EGO55_03360"/>
<dbReference type="SMART" id="SM00342">
    <property type="entry name" value="HTH_ARAC"/>
    <property type="match status" value="1"/>
</dbReference>
<dbReference type="EMBL" id="BASZ01000008">
    <property type="protein sequence ID" value="GAD50303.1"/>
    <property type="molecule type" value="Genomic_DNA"/>
</dbReference>
<dbReference type="AlphaFoldDB" id="U3A6F2"/>
<dbReference type="Pfam" id="PF12833">
    <property type="entry name" value="HTH_18"/>
    <property type="match status" value="1"/>
</dbReference>
<dbReference type="SUPFAM" id="SSF46689">
    <property type="entry name" value="Homeodomain-like"/>
    <property type="match status" value="2"/>
</dbReference>
<evidence type="ECO:0000256" key="3">
    <source>
        <dbReference type="ARBA" id="ARBA00023163"/>
    </source>
</evidence>
<dbReference type="RefSeq" id="WP_021691121.1">
    <property type="nucleotide sequence ID" value="NZ_BASZ01000008.1"/>
</dbReference>
<evidence type="ECO:0000313" key="6">
    <source>
        <dbReference type="Proteomes" id="UP000016568"/>
    </source>
</evidence>
<organism evidence="5 6">
    <name type="scientific">Caenibius tardaugens NBRC 16725</name>
    <dbReference type="NCBI Taxonomy" id="1219035"/>
    <lineage>
        <taxon>Bacteria</taxon>
        <taxon>Pseudomonadati</taxon>
        <taxon>Pseudomonadota</taxon>
        <taxon>Alphaproteobacteria</taxon>
        <taxon>Sphingomonadales</taxon>
        <taxon>Erythrobacteraceae</taxon>
        <taxon>Caenibius</taxon>
    </lineage>
</organism>
<accession>U3A6F2</accession>
<reference evidence="5 6" key="1">
    <citation type="submission" date="2013-09" db="EMBL/GenBank/DDBJ databases">
        <title>Whole genome shotgun sequence of Novosphingobium tardaugens NBRC 16725.</title>
        <authorList>
            <person name="Isaki S."/>
            <person name="Hosoyama A."/>
            <person name="Tsuchikane K."/>
            <person name="Katsumata H."/>
            <person name="Ando Y."/>
            <person name="Yamazaki S."/>
            <person name="Fujita N."/>
        </authorList>
    </citation>
    <scope>NUCLEOTIDE SEQUENCE [LARGE SCALE GENOMIC DNA]</scope>
    <source>
        <strain evidence="5 6">NBRC 16725</strain>
    </source>
</reference>